<gene>
    <name evidence="2" type="ORF">ABT211_14515</name>
</gene>
<dbReference type="EMBL" id="JBEOZM010000005">
    <property type="protein sequence ID" value="MER6268500.1"/>
    <property type="molecule type" value="Genomic_DNA"/>
</dbReference>
<accession>A0ABV1TEN8</accession>
<name>A0ABV1TEN8_9ACTN</name>
<reference evidence="2 3" key="1">
    <citation type="submission" date="2024-06" db="EMBL/GenBank/DDBJ databases">
        <title>The Natural Products Discovery Center: Release of the First 8490 Sequenced Strains for Exploring Actinobacteria Biosynthetic Diversity.</title>
        <authorList>
            <person name="Kalkreuter E."/>
            <person name="Kautsar S.A."/>
            <person name="Yang D."/>
            <person name="Bader C.D."/>
            <person name="Teijaro C.N."/>
            <person name="Fluegel L."/>
            <person name="Davis C.M."/>
            <person name="Simpson J.R."/>
            <person name="Lauterbach L."/>
            <person name="Steele A.D."/>
            <person name="Gui C."/>
            <person name="Meng S."/>
            <person name="Li G."/>
            <person name="Viehrig K."/>
            <person name="Ye F."/>
            <person name="Su P."/>
            <person name="Kiefer A.F."/>
            <person name="Nichols A."/>
            <person name="Cepeda A.J."/>
            <person name="Yan W."/>
            <person name="Fan B."/>
            <person name="Jiang Y."/>
            <person name="Adhikari A."/>
            <person name="Zheng C.-J."/>
            <person name="Schuster L."/>
            <person name="Cowan T.M."/>
            <person name="Smanski M.J."/>
            <person name="Chevrette M.G."/>
            <person name="De Carvalho L.P.S."/>
            <person name="Shen B."/>
        </authorList>
    </citation>
    <scope>NUCLEOTIDE SEQUENCE [LARGE SCALE GENOMIC DNA]</scope>
    <source>
        <strain evidence="2 3">NPDC001694</strain>
    </source>
</reference>
<organism evidence="2 3">
    <name type="scientific">Streptomyces sp. 900105755</name>
    <dbReference type="NCBI Taxonomy" id="3154389"/>
    <lineage>
        <taxon>Bacteria</taxon>
        <taxon>Bacillati</taxon>
        <taxon>Actinomycetota</taxon>
        <taxon>Actinomycetes</taxon>
        <taxon>Kitasatosporales</taxon>
        <taxon>Streptomycetaceae</taxon>
        <taxon>Streptomyces</taxon>
    </lineage>
</organism>
<evidence type="ECO:0000313" key="3">
    <source>
        <dbReference type="Proteomes" id="UP001490365"/>
    </source>
</evidence>
<feature type="compositionally biased region" description="Polar residues" evidence="1">
    <location>
        <begin position="22"/>
        <end position="31"/>
    </location>
</feature>
<keyword evidence="3" id="KW-1185">Reference proteome</keyword>
<protein>
    <submittedName>
        <fullName evidence="2">Uncharacterized protein</fullName>
    </submittedName>
</protein>
<evidence type="ECO:0000313" key="2">
    <source>
        <dbReference type="EMBL" id="MER6268500.1"/>
    </source>
</evidence>
<proteinExistence type="predicted"/>
<dbReference type="Proteomes" id="UP001490365">
    <property type="component" value="Unassembled WGS sequence"/>
</dbReference>
<dbReference type="RefSeq" id="WP_351957106.1">
    <property type="nucleotide sequence ID" value="NZ_JBEOZM010000005.1"/>
</dbReference>
<feature type="region of interest" description="Disordered" evidence="1">
    <location>
        <begin position="1"/>
        <end position="57"/>
    </location>
</feature>
<sequence length="57" mass="6006">MSDETKTTEAEAAIEGTEITTLNSHATSEPLSATILKADDEDTTVTPDNSHATDEKA</sequence>
<evidence type="ECO:0000256" key="1">
    <source>
        <dbReference type="SAM" id="MobiDB-lite"/>
    </source>
</evidence>
<feature type="compositionally biased region" description="Low complexity" evidence="1">
    <location>
        <begin position="10"/>
        <end position="21"/>
    </location>
</feature>
<comment type="caution">
    <text evidence="2">The sequence shown here is derived from an EMBL/GenBank/DDBJ whole genome shotgun (WGS) entry which is preliminary data.</text>
</comment>